<evidence type="ECO:0000313" key="8">
    <source>
        <dbReference type="Proteomes" id="UP001345219"/>
    </source>
</evidence>
<evidence type="ECO:0000256" key="3">
    <source>
        <dbReference type="ARBA" id="ARBA00023125"/>
    </source>
</evidence>
<dbReference type="GO" id="GO:0003677">
    <property type="term" value="F:DNA binding"/>
    <property type="evidence" value="ECO:0007669"/>
    <property type="project" value="UniProtKB-KW"/>
</dbReference>
<reference evidence="7 8" key="1">
    <citation type="journal article" date="2023" name="Hortic Res">
        <title>Pangenome of water caltrop reveals structural variations and asymmetric subgenome divergence after allopolyploidization.</title>
        <authorList>
            <person name="Zhang X."/>
            <person name="Chen Y."/>
            <person name="Wang L."/>
            <person name="Yuan Y."/>
            <person name="Fang M."/>
            <person name="Shi L."/>
            <person name="Lu R."/>
            <person name="Comes H.P."/>
            <person name="Ma Y."/>
            <person name="Chen Y."/>
            <person name="Huang G."/>
            <person name="Zhou Y."/>
            <person name="Zheng Z."/>
            <person name="Qiu Y."/>
        </authorList>
    </citation>
    <scope>NUCLEOTIDE SEQUENCE [LARGE SCALE GENOMIC DNA]</scope>
    <source>
        <tissue evidence="7">Roots</tissue>
    </source>
</reference>
<gene>
    <name evidence="7" type="ORF">SAY87_004501</name>
</gene>
<dbReference type="AlphaFoldDB" id="A0AAN7JP05"/>
<keyword evidence="8" id="KW-1185">Reference proteome</keyword>
<dbReference type="InterPro" id="IPR050655">
    <property type="entry name" value="Plant_B3_domain"/>
</dbReference>
<evidence type="ECO:0000256" key="2">
    <source>
        <dbReference type="ARBA" id="ARBA00023015"/>
    </source>
</evidence>
<keyword evidence="3" id="KW-0238">DNA-binding</keyword>
<protein>
    <recommendedName>
        <fullName evidence="6">TF-B3 domain-containing protein</fullName>
    </recommendedName>
</protein>
<dbReference type="SMART" id="SM01019">
    <property type="entry name" value="B3"/>
    <property type="match status" value="2"/>
</dbReference>
<evidence type="ECO:0000313" key="7">
    <source>
        <dbReference type="EMBL" id="KAK4751019.1"/>
    </source>
</evidence>
<evidence type="ECO:0000256" key="5">
    <source>
        <dbReference type="ARBA" id="ARBA00023242"/>
    </source>
</evidence>
<dbReference type="Gene3D" id="2.40.330.10">
    <property type="entry name" value="DNA-binding pseudobarrel domain"/>
    <property type="match status" value="2"/>
</dbReference>
<feature type="domain" description="TF-B3" evidence="6">
    <location>
        <begin position="200"/>
        <end position="295"/>
    </location>
</feature>
<evidence type="ECO:0000256" key="1">
    <source>
        <dbReference type="ARBA" id="ARBA00004123"/>
    </source>
</evidence>
<dbReference type="InterPro" id="IPR015300">
    <property type="entry name" value="DNA-bd_pseudobarrel_sf"/>
</dbReference>
<dbReference type="GO" id="GO:0005634">
    <property type="term" value="C:nucleus"/>
    <property type="evidence" value="ECO:0007669"/>
    <property type="project" value="UniProtKB-SubCell"/>
</dbReference>
<evidence type="ECO:0000256" key="4">
    <source>
        <dbReference type="ARBA" id="ARBA00023163"/>
    </source>
</evidence>
<comment type="subcellular location">
    <subcellularLocation>
        <location evidence="1">Nucleus</location>
    </subcellularLocation>
</comment>
<dbReference type="Proteomes" id="UP001345219">
    <property type="component" value="Chromosome 4"/>
</dbReference>
<dbReference type="PANTHER" id="PTHR31920:SF145">
    <property type="entry name" value="B3 DOMAIN-CONTAINING PROTEIN REM20-LIKE ISOFORM X1"/>
    <property type="match status" value="1"/>
</dbReference>
<name>A0AAN7JP05_9MYRT</name>
<dbReference type="InterPro" id="IPR003340">
    <property type="entry name" value="B3_DNA-bd"/>
</dbReference>
<proteinExistence type="predicted"/>
<keyword evidence="4" id="KW-0804">Transcription</keyword>
<organism evidence="7 8">
    <name type="scientific">Trapa incisa</name>
    <dbReference type="NCBI Taxonomy" id="236973"/>
    <lineage>
        <taxon>Eukaryota</taxon>
        <taxon>Viridiplantae</taxon>
        <taxon>Streptophyta</taxon>
        <taxon>Embryophyta</taxon>
        <taxon>Tracheophyta</taxon>
        <taxon>Spermatophyta</taxon>
        <taxon>Magnoliopsida</taxon>
        <taxon>eudicotyledons</taxon>
        <taxon>Gunneridae</taxon>
        <taxon>Pentapetalae</taxon>
        <taxon>rosids</taxon>
        <taxon>malvids</taxon>
        <taxon>Myrtales</taxon>
        <taxon>Lythraceae</taxon>
        <taxon>Trapa</taxon>
    </lineage>
</organism>
<dbReference type="PROSITE" id="PS50863">
    <property type="entry name" value="B3"/>
    <property type="match status" value="2"/>
</dbReference>
<sequence length="295" mass="33687">MSMPSRENIPMLTGKRQKFFKVFLMELSSRRMKIPPAFRRHMKDKSYGSVYLMGPSGNSWTVKLIEEGSQLYLTGGWPTFVKDNGIQNGHFLVFEYNGAAEVFEVTVFNPSGCEEKAALCATPSRAGNSNHEEPVKMYGNGMNVKAEGEASRGPGGYYRHLWLTSLSVVNIGISFDLLIEKVISTQPKVSTWTYPSFVVHLRAYNVEERPSGTTVAIPCLFFRTHMSHFVDLTTRVHLLWDNKKWPATVTIRRNRVYLSEGWLDFVRETKVRVGDSCKFELLGPHLLHVRILKFW</sequence>
<accession>A0AAN7JP05</accession>
<dbReference type="Pfam" id="PF02362">
    <property type="entry name" value="B3"/>
    <property type="match status" value="2"/>
</dbReference>
<keyword evidence="2" id="KW-0805">Transcription regulation</keyword>
<dbReference type="CDD" id="cd10017">
    <property type="entry name" value="B3_DNA"/>
    <property type="match status" value="2"/>
</dbReference>
<feature type="domain" description="TF-B3" evidence="6">
    <location>
        <begin position="17"/>
        <end position="111"/>
    </location>
</feature>
<keyword evidence="5" id="KW-0539">Nucleus</keyword>
<evidence type="ECO:0000259" key="6">
    <source>
        <dbReference type="PROSITE" id="PS50863"/>
    </source>
</evidence>
<dbReference type="PANTHER" id="PTHR31920">
    <property type="entry name" value="B3 DOMAIN-CONTAINING"/>
    <property type="match status" value="1"/>
</dbReference>
<dbReference type="EMBL" id="JAXIOK010000017">
    <property type="protein sequence ID" value="KAK4751019.1"/>
    <property type="molecule type" value="Genomic_DNA"/>
</dbReference>
<comment type="caution">
    <text evidence="7">The sequence shown here is derived from an EMBL/GenBank/DDBJ whole genome shotgun (WGS) entry which is preliminary data.</text>
</comment>
<dbReference type="SUPFAM" id="SSF101936">
    <property type="entry name" value="DNA-binding pseudobarrel domain"/>
    <property type="match status" value="2"/>
</dbReference>